<dbReference type="Proteomes" id="UP000516105">
    <property type="component" value="Chromosome"/>
</dbReference>
<dbReference type="PROSITE" id="PS00704">
    <property type="entry name" value="PROK_CO2_ANHYDRASE_1"/>
    <property type="match status" value="1"/>
</dbReference>
<dbReference type="InterPro" id="IPR001765">
    <property type="entry name" value="Carbonic_anhydrase"/>
</dbReference>
<keyword evidence="4" id="KW-0479">Metal-binding</keyword>
<dbReference type="InterPro" id="IPR036874">
    <property type="entry name" value="Carbonic_anhydrase_sf"/>
</dbReference>
<evidence type="ECO:0000256" key="2">
    <source>
        <dbReference type="ARBA" id="ARBA00006217"/>
    </source>
</evidence>
<dbReference type="InterPro" id="IPR015892">
    <property type="entry name" value="Carbonic_anhydrase_CS"/>
</dbReference>
<evidence type="ECO:0000256" key="6">
    <source>
        <dbReference type="ARBA" id="ARBA00023239"/>
    </source>
</evidence>
<keyword evidence="6 8" id="KW-0456">Lyase</keyword>
<organism evidence="9 10">
    <name type="scientific">Sphingomonas sediminicola</name>
    <dbReference type="NCBI Taxonomy" id="386874"/>
    <lineage>
        <taxon>Bacteria</taxon>
        <taxon>Pseudomonadati</taxon>
        <taxon>Pseudomonadota</taxon>
        <taxon>Alphaproteobacteria</taxon>
        <taxon>Sphingomonadales</taxon>
        <taxon>Sphingomonadaceae</taxon>
        <taxon>Sphingomonas</taxon>
    </lineage>
</organism>
<dbReference type="EC" id="4.2.1.1" evidence="3 8"/>
<accession>A0ABX6TA04</accession>
<sequence length="211" mass="23372">MTRFTDMVDGYRRFRTNEWQDERERWNELADGQSPKVMVIACSDSRVEPAIIFDARPGEMFVVRNIAALAPPYETTPGHHGVSAALEFAVTQLEVEEIVVMGHGSCGGCAAALTGQFDEAEHGAGRFIANWVRMLDGARDAVTAEHSHLDPKAFLEMELRAVQVSLANLRTFPWIAERETAAKLALHGCHFSINDGKLYVLDEAEGVFRPA</sequence>
<comment type="catalytic activity">
    <reaction evidence="7 8">
        <text>hydrogencarbonate + H(+) = CO2 + H2O</text>
        <dbReference type="Rhea" id="RHEA:10748"/>
        <dbReference type="ChEBI" id="CHEBI:15377"/>
        <dbReference type="ChEBI" id="CHEBI:15378"/>
        <dbReference type="ChEBI" id="CHEBI:16526"/>
        <dbReference type="ChEBI" id="CHEBI:17544"/>
        <dbReference type="EC" id="4.2.1.1"/>
    </reaction>
</comment>
<dbReference type="EMBL" id="CP060782">
    <property type="protein sequence ID" value="QNP46691.1"/>
    <property type="molecule type" value="Genomic_DNA"/>
</dbReference>
<dbReference type="RefSeq" id="WP_187709644.1">
    <property type="nucleotide sequence ID" value="NZ_CP060782.1"/>
</dbReference>
<keyword evidence="5 8" id="KW-0862">Zinc</keyword>
<dbReference type="PANTHER" id="PTHR11002:SF76">
    <property type="entry name" value="CARBONIC ANHYDRASE"/>
    <property type="match status" value="1"/>
</dbReference>
<reference evidence="9 10" key="1">
    <citation type="submission" date="2020-08" db="EMBL/GenBank/DDBJ databases">
        <title>Genome sequence of Sphingomonas sediminicola KACC 15039T.</title>
        <authorList>
            <person name="Hyun D.-W."/>
            <person name="Bae J.-W."/>
        </authorList>
    </citation>
    <scope>NUCLEOTIDE SEQUENCE [LARGE SCALE GENOMIC DNA]</scope>
    <source>
        <strain evidence="9 10">KACC 15039</strain>
    </source>
</reference>
<dbReference type="Gene3D" id="3.40.1050.10">
    <property type="entry name" value="Carbonic anhydrase"/>
    <property type="match status" value="1"/>
</dbReference>
<protein>
    <recommendedName>
        <fullName evidence="3 8">Carbonic anhydrase</fullName>
        <ecNumber evidence="3 8">4.2.1.1</ecNumber>
    </recommendedName>
    <alternativeName>
        <fullName evidence="8">Carbonate dehydratase</fullName>
    </alternativeName>
</protein>
<evidence type="ECO:0000313" key="9">
    <source>
        <dbReference type="EMBL" id="QNP46691.1"/>
    </source>
</evidence>
<dbReference type="PANTHER" id="PTHR11002">
    <property type="entry name" value="CARBONIC ANHYDRASE"/>
    <property type="match status" value="1"/>
</dbReference>
<keyword evidence="10" id="KW-1185">Reference proteome</keyword>
<evidence type="ECO:0000256" key="1">
    <source>
        <dbReference type="ARBA" id="ARBA00001947"/>
    </source>
</evidence>
<evidence type="ECO:0000256" key="3">
    <source>
        <dbReference type="ARBA" id="ARBA00012925"/>
    </source>
</evidence>
<comment type="similarity">
    <text evidence="2 8">Belongs to the beta-class carbonic anhydrase family.</text>
</comment>
<dbReference type="SMART" id="SM00947">
    <property type="entry name" value="Pro_CA"/>
    <property type="match status" value="1"/>
</dbReference>
<comment type="cofactor">
    <cofactor evidence="1">
        <name>Zn(2+)</name>
        <dbReference type="ChEBI" id="CHEBI:29105"/>
    </cofactor>
</comment>
<dbReference type="SUPFAM" id="SSF53056">
    <property type="entry name" value="beta-carbonic anhydrase, cab"/>
    <property type="match status" value="1"/>
</dbReference>
<evidence type="ECO:0000256" key="8">
    <source>
        <dbReference type="RuleBase" id="RU003956"/>
    </source>
</evidence>
<dbReference type="InterPro" id="IPR045066">
    <property type="entry name" value="Beta_CA_cladeB"/>
</dbReference>
<dbReference type="PROSITE" id="PS00705">
    <property type="entry name" value="PROK_CO2_ANHYDRASE_2"/>
    <property type="match status" value="1"/>
</dbReference>
<proteinExistence type="inferred from homology"/>
<evidence type="ECO:0000256" key="5">
    <source>
        <dbReference type="ARBA" id="ARBA00022833"/>
    </source>
</evidence>
<gene>
    <name evidence="9" type="ORF">H9L14_06320</name>
</gene>
<dbReference type="CDD" id="cd00884">
    <property type="entry name" value="beta_CA_cladeB"/>
    <property type="match status" value="1"/>
</dbReference>
<dbReference type="Pfam" id="PF00484">
    <property type="entry name" value="Pro_CA"/>
    <property type="match status" value="1"/>
</dbReference>
<comment type="function">
    <text evidence="8">Reversible hydration of carbon dioxide.</text>
</comment>
<evidence type="ECO:0000313" key="10">
    <source>
        <dbReference type="Proteomes" id="UP000516105"/>
    </source>
</evidence>
<name>A0ABX6TA04_9SPHN</name>
<evidence type="ECO:0000256" key="7">
    <source>
        <dbReference type="ARBA" id="ARBA00048348"/>
    </source>
</evidence>
<evidence type="ECO:0000256" key="4">
    <source>
        <dbReference type="ARBA" id="ARBA00022723"/>
    </source>
</evidence>